<evidence type="ECO:0000313" key="8">
    <source>
        <dbReference type="EMBL" id="CAA9319157.1"/>
    </source>
</evidence>
<feature type="transmembrane region" description="Helical" evidence="7">
    <location>
        <begin position="140"/>
        <end position="159"/>
    </location>
</feature>
<dbReference type="Gene3D" id="1.10.3720.10">
    <property type="entry name" value="MetI-like"/>
    <property type="match status" value="1"/>
</dbReference>
<feature type="transmembrane region" description="Helical" evidence="7">
    <location>
        <begin position="20"/>
        <end position="39"/>
    </location>
</feature>
<evidence type="ECO:0000256" key="1">
    <source>
        <dbReference type="ARBA" id="ARBA00004651"/>
    </source>
</evidence>
<accession>A0A6J4L0R1</accession>
<dbReference type="PANTHER" id="PTHR30043:SF1">
    <property type="entry name" value="ABC TRANSPORT SYSTEM PERMEASE PROTEIN P69"/>
    <property type="match status" value="1"/>
</dbReference>
<feature type="transmembrane region" description="Helical" evidence="7">
    <location>
        <begin position="171"/>
        <end position="189"/>
    </location>
</feature>
<protein>
    <submittedName>
        <fullName evidence="8">ABC transporter, permease protein / ABC transporter, permease protein</fullName>
    </submittedName>
</protein>
<sequence>WLQKLLFREAAPGIVQTLVLSQIALVATGVLALAIFPAVSRRFAGRFGQVLGRIWLVVVRSTPEYMLAYVLLQLLGPSMLPAILALSLHNAGIVGYLMGRHADLIEYRPDAPKGLNLYAYETVPRLYGQFLAYMLYRWEIIIRESAIFGILGVATLGYYVDAAISELRFDAAFALIIVVVLLSAVIDALSRRLRRALRIDTLPVRLSAATCAPAVAGAT</sequence>
<dbReference type="AlphaFoldDB" id="A0A6J4L0R1"/>
<reference evidence="8" key="1">
    <citation type="submission" date="2020-02" db="EMBL/GenBank/DDBJ databases">
        <authorList>
            <person name="Meier V. D."/>
        </authorList>
    </citation>
    <scope>NUCLEOTIDE SEQUENCE</scope>
    <source>
        <strain evidence="8">AVDCRST_MAG90</strain>
    </source>
</reference>
<dbReference type="GO" id="GO:0005886">
    <property type="term" value="C:plasma membrane"/>
    <property type="evidence" value="ECO:0007669"/>
    <property type="project" value="UniProtKB-SubCell"/>
</dbReference>
<comment type="subcellular location">
    <subcellularLocation>
        <location evidence="1">Cell membrane</location>
        <topology evidence="1">Multi-pass membrane protein</topology>
    </subcellularLocation>
</comment>
<keyword evidence="3" id="KW-1003">Cell membrane</keyword>
<dbReference type="InterPro" id="IPR035906">
    <property type="entry name" value="MetI-like_sf"/>
</dbReference>
<evidence type="ECO:0000256" key="5">
    <source>
        <dbReference type="ARBA" id="ARBA00022989"/>
    </source>
</evidence>
<evidence type="ECO:0000256" key="2">
    <source>
        <dbReference type="ARBA" id="ARBA00022448"/>
    </source>
</evidence>
<keyword evidence="4 7" id="KW-0812">Transmembrane</keyword>
<dbReference type="EMBL" id="CADCUC010000177">
    <property type="protein sequence ID" value="CAA9319157.1"/>
    <property type="molecule type" value="Genomic_DNA"/>
</dbReference>
<keyword evidence="5 7" id="KW-1133">Transmembrane helix</keyword>
<dbReference type="SUPFAM" id="SSF161098">
    <property type="entry name" value="MetI-like"/>
    <property type="match status" value="1"/>
</dbReference>
<proteinExistence type="predicted"/>
<evidence type="ECO:0000256" key="6">
    <source>
        <dbReference type="ARBA" id="ARBA00023136"/>
    </source>
</evidence>
<gene>
    <name evidence="8" type="ORF">AVDCRST_MAG90-933</name>
</gene>
<name>A0A6J4L0R1_9HYPH</name>
<evidence type="ECO:0000256" key="7">
    <source>
        <dbReference type="SAM" id="Phobius"/>
    </source>
</evidence>
<keyword evidence="2" id="KW-0813">Transport</keyword>
<dbReference type="PANTHER" id="PTHR30043">
    <property type="entry name" value="PHOSPHONATES TRANSPORT SYSTEM PERMEASE PROTEIN"/>
    <property type="match status" value="1"/>
</dbReference>
<feature type="non-terminal residue" evidence="8">
    <location>
        <position position="1"/>
    </location>
</feature>
<keyword evidence="6 7" id="KW-0472">Membrane</keyword>
<evidence type="ECO:0000256" key="3">
    <source>
        <dbReference type="ARBA" id="ARBA00022475"/>
    </source>
</evidence>
<evidence type="ECO:0000256" key="4">
    <source>
        <dbReference type="ARBA" id="ARBA00022692"/>
    </source>
</evidence>
<organism evidence="8">
    <name type="scientific">uncultured Microvirga sp</name>
    <dbReference type="NCBI Taxonomy" id="412392"/>
    <lineage>
        <taxon>Bacteria</taxon>
        <taxon>Pseudomonadati</taxon>
        <taxon>Pseudomonadota</taxon>
        <taxon>Alphaproteobacteria</taxon>
        <taxon>Hyphomicrobiales</taxon>
        <taxon>Methylobacteriaceae</taxon>
        <taxon>Microvirga</taxon>
        <taxon>environmental samples</taxon>
    </lineage>
</organism>